<evidence type="ECO:0000313" key="7">
    <source>
        <dbReference type="EMBL" id="MBE9068491.1"/>
    </source>
</evidence>
<dbReference type="InterPro" id="IPR036505">
    <property type="entry name" value="Amidase/PGRP_sf"/>
</dbReference>
<dbReference type="Proteomes" id="UP000615026">
    <property type="component" value="Unassembled WGS sequence"/>
</dbReference>
<evidence type="ECO:0000256" key="2">
    <source>
        <dbReference type="ARBA" id="ARBA00011901"/>
    </source>
</evidence>
<keyword evidence="5" id="KW-1133">Transmembrane helix</keyword>
<dbReference type="Gene3D" id="3.40.80.10">
    <property type="entry name" value="Peptidoglycan recognition protein-like"/>
    <property type="match status" value="1"/>
</dbReference>
<dbReference type="RefSeq" id="WP_193994437.1">
    <property type="nucleotide sequence ID" value="NZ_JADEXP010000173.1"/>
</dbReference>
<feature type="transmembrane region" description="Helical" evidence="5">
    <location>
        <begin position="6"/>
        <end position="27"/>
    </location>
</feature>
<comment type="caution">
    <text evidence="7">The sequence shown here is derived from an EMBL/GenBank/DDBJ whole genome shotgun (WGS) entry which is preliminary data.</text>
</comment>
<evidence type="ECO:0000256" key="1">
    <source>
        <dbReference type="ARBA" id="ARBA00001561"/>
    </source>
</evidence>
<sequence length="279" mass="30699">MGDHRWFKIGVYVGTFCLAMVITVVLATTYKMTFGPQVAAAPVVDGDIEAAVATTPLAPEPQLASPSLASPSIESGFMYTADYRGPTYTPTERIELADPSNYGERYTVDANGQPLSHDYLAVLHETVWSANSAINTFQTYHPRDEDQSSYHTIIDRDGTVIYIVPPDKRAYGAGNSVFDGPNGPETALTNAQFSASVNNFAYHISLVTPSDGQNNGPSHSGYTDAQYQSLAWLLARTTIPEERITTHALVDRSGSRQDPRSFNWPHFLEYLHQYPSRQA</sequence>
<dbReference type="GO" id="GO:0071555">
    <property type="term" value="P:cell wall organization"/>
    <property type="evidence" value="ECO:0007669"/>
    <property type="project" value="UniProtKB-KW"/>
</dbReference>
<dbReference type="PANTHER" id="PTHR30417:SF1">
    <property type="entry name" value="N-ACETYLMURAMOYL-L-ALANINE AMIDASE AMID"/>
    <property type="match status" value="1"/>
</dbReference>
<name>A0A928ZW16_LEPEC</name>
<dbReference type="GO" id="GO:0009254">
    <property type="term" value="P:peptidoglycan turnover"/>
    <property type="evidence" value="ECO:0007669"/>
    <property type="project" value="TreeGrafter"/>
</dbReference>
<evidence type="ECO:0000256" key="5">
    <source>
        <dbReference type="SAM" id="Phobius"/>
    </source>
</evidence>
<feature type="domain" description="N-acetylmuramoyl-L-alanine amidase" evidence="6">
    <location>
        <begin position="107"/>
        <end position="260"/>
    </location>
</feature>
<keyword evidence="5" id="KW-0812">Transmembrane</keyword>
<gene>
    <name evidence="7" type="ORF">IQ260_17720</name>
</gene>
<protein>
    <recommendedName>
        <fullName evidence="2">N-acetylmuramoyl-L-alanine amidase</fullName>
        <ecNumber evidence="2">3.5.1.28</ecNumber>
    </recommendedName>
</protein>
<dbReference type="CDD" id="cd06583">
    <property type="entry name" value="PGRP"/>
    <property type="match status" value="1"/>
</dbReference>
<evidence type="ECO:0000256" key="4">
    <source>
        <dbReference type="ARBA" id="ARBA00023316"/>
    </source>
</evidence>
<evidence type="ECO:0000313" key="8">
    <source>
        <dbReference type="Proteomes" id="UP000615026"/>
    </source>
</evidence>
<dbReference type="SMART" id="SM00644">
    <property type="entry name" value="Ami_2"/>
    <property type="match status" value="1"/>
</dbReference>
<reference evidence="7" key="1">
    <citation type="submission" date="2020-10" db="EMBL/GenBank/DDBJ databases">
        <authorList>
            <person name="Castelo-Branco R."/>
            <person name="Eusebio N."/>
            <person name="Adriana R."/>
            <person name="Vieira A."/>
            <person name="Brugerolle De Fraissinette N."/>
            <person name="Rezende De Castro R."/>
            <person name="Schneider M.P."/>
            <person name="Vasconcelos V."/>
            <person name="Leao P.N."/>
        </authorList>
    </citation>
    <scope>NUCLEOTIDE SEQUENCE</scope>
    <source>
        <strain evidence="7">LEGE 11479</strain>
    </source>
</reference>
<keyword evidence="3" id="KW-0378">Hydrolase</keyword>
<accession>A0A928ZW16</accession>
<dbReference type="SUPFAM" id="SSF55846">
    <property type="entry name" value="N-acetylmuramoyl-L-alanine amidase-like"/>
    <property type="match status" value="1"/>
</dbReference>
<dbReference type="PANTHER" id="PTHR30417">
    <property type="entry name" value="N-ACETYLMURAMOYL-L-ALANINE AMIDASE AMID"/>
    <property type="match status" value="1"/>
</dbReference>
<dbReference type="Pfam" id="PF01510">
    <property type="entry name" value="Amidase_2"/>
    <property type="match status" value="1"/>
</dbReference>
<dbReference type="InterPro" id="IPR051206">
    <property type="entry name" value="NAMLAA_amidase_2"/>
</dbReference>
<keyword evidence="8" id="KW-1185">Reference proteome</keyword>
<dbReference type="EMBL" id="JADEXP010000173">
    <property type="protein sequence ID" value="MBE9068491.1"/>
    <property type="molecule type" value="Genomic_DNA"/>
</dbReference>
<keyword evidence="4" id="KW-0961">Cell wall biogenesis/degradation</keyword>
<dbReference type="EC" id="3.5.1.28" evidence="2"/>
<organism evidence="7 8">
    <name type="scientific">Leptolyngbya cf. ectocarpi LEGE 11479</name>
    <dbReference type="NCBI Taxonomy" id="1828722"/>
    <lineage>
        <taxon>Bacteria</taxon>
        <taxon>Bacillati</taxon>
        <taxon>Cyanobacteriota</taxon>
        <taxon>Cyanophyceae</taxon>
        <taxon>Leptolyngbyales</taxon>
        <taxon>Leptolyngbyaceae</taxon>
        <taxon>Leptolyngbya group</taxon>
        <taxon>Leptolyngbya</taxon>
    </lineage>
</organism>
<comment type="catalytic activity">
    <reaction evidence="1">
        <text>Hydrolyzes the link between N-acetylmuramoyl residues and L-amino acid residues in certain cell-wall glycopeptides.</text>
        <dbReference type="EC" id="3.5.1.28"/>
    </reaction>
</comment>
<keyword evidence="5" id="KW-0472">Membrane</keyword>
<evidence type="ECO:0000259" key="6">
    <source>
        <dbReference type="SMART" id="SM00644"/>
    </source>
</evidence>
<evidence type="ECO:0000256" key="3">
    <source>
        <dbReference type="ARBA" id="ARBA00022801"/>
    </source>
</evidence>
<proteinExistence type="predicted"/>
<dbReference type="AlphaFoldDB" id="A0A928ZW16"/>
<dbReference type="InterPro" id="IPR002502">
    <property type="entry name" value="Amidase_domain"/>
</dbReference>
<dbReference type="GO" id="GO:0008745">
    <property type="term" value="F:N-acetylmuramoyl-L-alanine amidase activity"/>
    <property type="evidence" value="ECO:0007669"/>
    <property type="project" value="UniProtKB-EC"/>
</dbReference>
<dbReference type="GO" id="GO:0009253">
    <property type="term" value="P:peptidoglycan catabolic process"/>
    <property type="evidence" value="ECO:0007669"/>
    <property type="project" value="InterPro"/>
</dbReference>